<dbReference type="EMBL" id="PVQB02000037">
    <property type="protein sequence ID" value="KAF4344828.1"/>
    <property type="molecule type" value="Genomic_DNA"/>
</dbReference>
<evidence type="ECO:0000313" key="1">
    <source>
        <dbReference type="EMBL" id="KAF4344828.1"/>
    </source>
</evidence>
<evidence type="ECO:0000313" key="2">
    <source>
        <dbReference type="Proteomes" id="UP000730481"/>
    </source>
</evidence>
<reference evidence="1" key="2">
    <citation type="submission" date="2020-02" db="EMBL/GenBank/DDBJ databases">
        <title>Identification and distribution of gene clusters putatively required for synthesis of sphingolipid metabolism inhibitors in phylogenetically diverse species of the filamentous fungus Fusarium.</title>
        <authorList>
            <person name="Kim H.-S."/>
            <person name="Busman M."/>
            <person name="Brown D.W."/>
            <person name="Divon H."/>
            <person name="Uhlig S."/>
            <person name="Proctor R.H."/>
        </authorList>
    </citation>
    <scope>NUCLEOTIDE SEQUENCE</scope>
    <source>
        <strain evidence="1">NRRL 25174</strain>
    </source>
</reference>
<keyword evidence="2" id="KW-1185">Reference proteome</keyword>
<organism evidence="1 2">
    <name type="scientific">Fusarium beomiforme</name>
    <dbReference type="NCBI Taxonomy" id="44412"/>
    <lineage>
        <taxon>Eukaryota</taxon>
        <taxon>Fungi</taxon>
        <taxon>Dikarya</taxon>
        <taxon>Ascomycota</taxon>
        <taxon>Pezizomycotina</taxon>
        <taxon>Sordariomycetes</taxon>
        <taxon>Hypocreomycetidae</taxon>
        <taxon>Hypocreales</taxon>
        <taxon>Nectriaceae</taxon>
        <taxon>Fusarium</taxon>
        <taxon>Fusarium burgessii species complex</taxon>
    </lineage>
</organism>
<dbReference type="AlphaFoldDB" id="A0A9P5AU99"/>
<dbReference type="OrthoDB" id="5103968at2759"/>
<accession>A0A9P5AU99</accession>
<dbReference type="Proteomes" id="UP000730481">
    <property type="component" value="Unassembled WGS sequence"/>
</dbReference>
<sequence length="134" mass="14091">MPASRTPHDLTEQFACPTCSSFAFHTGNIKARDGQSAKNAIGGVENALVLMETVKMLLADGITHQTRQIAESVVAAMGDIEGMRVSVQHIRAEQATQTSPIQLGSALRNLYFASGDSESSASIVDATPAPDGFA</sequence>
<comment type="caution">
    <text evidence="1">The sequence shown here is derived from an EMBL/GenBank/DDBJ whole genome shotgun (WGS) entry which is preliminary data.</text>
</comment>
<proteinExistence type="predicted"/>
<protein>
    <submittedName>
        <fullName evidence="1">Uncharacterized protein</fullName>
    </submittedName>
</protein>
<name>A0A9P5AU99_9HYPO</name>
<gene>
    <name evidence="1" type="ORF">FBEOM_1114</name>
</gene>
<reference evidence="1" key="1">
    <citation type="journal article" date="2017" name="Mycologia">
        <title>Fusarium algeriense, sp. nov., a novel toxigenic crown rot pathogen of durum wheat from Algeria is nested in the Fusarium burgessii species complex.</title>
        <authorList>
            <person name="Laraba I."/>
            <person name="Keddad A."/>
            <person name="Boureghda H."/>
            <person name="Abdallah N."/>
            <person name="Vaughan M.M."/>
            <person name="Proctor R.H."/>
            <person name="Busman M."/>
            <person name="O'Donnell K."/>
        </authorList>
    </citation>
    <scope>NUCLEOTIDE SEQUENCE</scope>
    <source>
        <strain evidence="1">NRRL 25174</strain>
    </source>
</reference>